<gene>
    <name evidence="5" type="ORF">T02_15807</name>
</gene>
<feature type="non-terminal residue" evidence="5">
    <location>
        <position position="213"/>
    </location>
</feature>
<dbReference type="GO" id="GO:0004531">
    <property type="term" value="F:deoxyribonuclease II activity"/>
    <property type="evidence" value="ECO:0007669"/>
    <property type="project" value="InterPro"/>
</dbReference>
<dbReference type="Pfam" id="PF03265">
    <property type="entry name" value="DNase_II"/>
    <property type="match status" value="1"/>
</dbReference>
<dbReference type="AlphaFoldDB" id="A0A0V1KK73"/>
<keyword evidence="3" id="KW-0812">Transmembrane</keyword>
<protein>
    <submittedName>
        <fullName evidence="5">Uncharacterized protein</fullName>
    </submittedName>
</protein>
<comment type="similarity">
    <text evidence="1">Belongs to the DNase II family.</text>
</comment>
<evidence type="ECO:0000256" key="3">
    <source>
        <dbReference type="SAM" id="Phobius"/>
    </source>
</evidence>
<sequence>MKGRFQVQLFVLKILMFITHSGFAFCPFDFNELLINEISKVILMLFTTAIFILISLKTCMAQVATCKDDEDKDVATCKDDNNGNPPNVISSKLLKSEGNPAWAASGANIDQGAGHSIIRTMANFVQYHAQVNVLAYSDDPPNLPPRNEKSKSKGVLLVNNAADEAAWFVHTVPNFLAYLSAYSWPQAETAKGHISALLNSVGKAIRYQEPYVY</sequence>
<evidence type="ECO:0000313" key="6">
    <source>
        <dbReference type="Proteomes" id="UP000054721"/>
    </source>
</evidence>
<evidence type="ECO:0000256" key="4">
    <source>
        <dbReference type="SAM" id="SignalP"/>
    </source>
</evidence>
<name>A0A0V1KK73_9BILA</name>
<keyword evidence="3" id="KW-0472">Membrane</keyword>
<dbReference type="OrthoDB" id="10261598at2759"/>
<dbReference type="Proteomes" id="UP000054721">
    <property type="component" value="Unassembled WGS sequence"/>
</dbReference>
<comment type="caution">
    <text evidence="5">The sequence shown here is derived from an EMBL/GenBank/DDBJ whole genome shotgun (WGS) entry which is preliminary data.</text>
</comment>
<evidence type="ECO:0000256" key="2">
    <source>
        <dbReference type="ARBA" id="ARBA00022801"/>
    </source>
</evidence>
<keyword evidence="6" id="KW-1185">Reference proteome</keyword>
<feature type="chain" id="PRO_5006881036" evidence="4">
    <location>
        <begin position="25"/>
        <end position="213"/>
    </location>
</feature>
<dbReference type="EMBL" id="JYDW01000594">
    <property type="protein sequence ID" value="KRZ47723.1"/>
    <property type="molecule type" value="Genomic_DNA"/>
</dbReference>
<feature type="transmembrane region" description="Helical" evidence="3">
    <location>
        <begin position="34"/>
        <end position="54"/>
    </location>
</feature>
<accession>A0A0V1KK73</accession>
<dbReference type="InterPro" id="IPR004947">
    <property type="entry name" value="DNase_II"/>
</dbReference>
<organism evidence="5 6">
    <name type="scientific">Trichinella nativa</name>
    <dbReference type="NCBI Taxonomy" id="6335"/>
    <lineage>
        <taxon>Eukaryota</taxon>
        <taxon>Metazoa</taxon>
        <taxon>Ecdysozoa</taxon>
        <taxon>Nematoda</taxon>
        <taxon>Enoplea</taxon>
        <taxon>Dorylaimia</taxon>
        <taxon>Trichinellida</taxon>
        <taxon>Trichinellidae</taxon>
        <taxon>Trichinella</taxon>
    </lineage>
</organism>
<proteinExistence type="inferred from homology"/>
<evidence type="ECO:0000256" key="1">
    <source>
        <dbReference type="ARBA" id="ARBA00007527"/>
    </source>
</evidence>
<feature type="signal peptide" evidence="4">
    <location>
        <begin position="1"/>
        <end position="24"/>
    </location>
</feature>
<keyword evidence="4" id="KW-0732">Signal</keyword>
<evidence type="ECO:0000313" key="5">
    <source>
        <dbReference type="EMBL" id="KRZ47723.1"/>
    </source>
</evidence>
<reference evidence="5 6" key="1">
    <citation type="submission" date="2015-05" db="EMBL/GenBank/DDBJ databases">
        <title>Evolution of Trichinella species and genotypes.</title>
        <authorList>
            <person name="Korhonen P.K."/>
            <person name="Edoardo P."/>
            <person name="Giuseppe L.R."/>
            <person name="Gasser R.B."/>
        </authorList>
    </citation>
    <scope>NUCLEOTIDE SEQUENCE [LARGE SCALE GENOMIC DNA]</scope>
    <source>
        <strain evidence="5">ISS10</strain>
    </source>
</reference>
<keyword evidence="2" id="KW-0378">Hydrolase</keyword>
<keyword evidence="3" id="KW-1133">Transmembrane helix</keyword>